<keyword evidence="2" id="KW-1185">Reference proteome</keyword>
<evidence type="ECO:0000313" key="1">
    <source>
        <dbReference type="EMBL" id="KAI0488837.1"/>
    </source>
</evidence>
<proteinExistence type="predicted"/>
<dbReference type="AlphaFoldDB" id="A0A8T3A3R3"/>
<name>A0A8T3A3R3_DENNO</name>
<dbReference type="Proteomes" id="UP000829196">
    <property type="component" value="Unassembled WGS sequence"/>
</dbReference>
<protein>
    <submittedName>
        <fullName evidence="1">Uncharacterized protein</fullName>
    </submittedName>
</protein>
<gene>
    <name evidence="1" type="ORF">KFK09_028676</name>
</gene>
<reference evidence="1" key="1">
    <citation type="journal article" date="2022" name="Front. Genet.">
        <title>Chromosome-Scale Assembly of the Dendrobium nobile Genome Provides Insights Into the Molecular Mechanism of the Biosynthesis of the Medicinal Active Ingredient of Dendrobium.</title>
        <authorList>
            <person name="Xu Q."/>
            <person name="Niu S.-C."/>
            <person name="Li K.-L."/>
            <person name="Zheng P.-J."/>
            <person name="Zhang X.-J."/>
            <person name="Jia Y."/>
            <person name="Liu Y."/>
            <person name="Niu Y.-X."/>
            <person name="Yu L.-H."/>
            <person name="Chen D.-F."/>
            <person name="Zhang G.-Q."/>
        </authorList>
    </citation>
    <scope>NUCLEOTIDE SEQUENCE</scope>
    <source>
        <tissue evidence="1">Leaf</tissue>
    </source>
</reference>
<sequence>MALIFFLEDFYKVPVILRVSLLKDGAISPPFTPYICSPFSLHLFPDTRSLSISPASAIGKKAKVESPVPRQILSTDC</sequence>
<dbReference type="EMBL" id="JAGYWB010000019">
    <property type="protein sequence ID" value="KAI0488837.1"/>
    <property type="molecule type" value="Genomic_DNA"/>
</dbReference>
<accession>A0A8T3A3R3</accession>
<evidence type="ECO:0000313" key="2">
    <source>
        <dbReference type="Proteomes" id="UP000829196"/>
    </source>
</evidence>
<comment type="caution">
    <text evidence="1">The sequence shown here is derived from an EMBL/GenBank/DDBJ whole genome shotgun (WGS) entry which is preliminary data.</text>
</comment>
<organism evidence="1 2">
    <name type="scientific">Dendrobium nobile</name>
    <name type="common">Orchid</name>
    <dbReference type="NCBI Taxonomy" id="94219"/>
    <lineage>
        <taxon>Eukaryota</taxon>
        <taxon>Viridiplantae</taxon>
        <taxon>Streptophyta</taxon>
        <taxon>Embryophyta</taxon>
        <taxon>Tracheophyta</taxon>
        <taxon>Spermatophyta</taxon>
        <taxon>Magnoliopsida</taxon>
        <taxon>Liliopsida</taxon>
        <taxon>Asparagales</taxon>
        <taxon>Orchidaceae</taxon>
        <taxon>Epidendroideae</taxon>
        <taxon>Malaxideae</taxon>
        <taxon>Dendrobiinae</taxon>
        <taxon>Dendrobium</taxon>
    </lineage>
</organism>